<evidence type="ECO:0000313" key="1">
    <source>
        <dbReference type="EMBL" id="KAJ8111733.1"/>
    </source>
</evidence>
<keyword evidence="2" id="KW-1185">Reference proteome</keyword>
<sequence>MYSRSRTYRDHFDRNGWSSYRGDHHFMDDGNFNSIRRDRYTFRREPDEGYRRTRDRFEDPYSMPRQRTGVNHLGRNSYARDDIDHSERRRARRHSDVDHLTSGFADLNMGAGHSHRSRPLRRVSRRNEDVPAPEPPLFSPRNVDYHLNRAYRDHNTAEDNYNDAYQYIHGRQPAHGRQPPERSHRDPENRRSDYEGGRLRFGTDWSLQCDPGQSFRDRFRHWF</sequence>
<reference evidence="1" key="1">
    <citation type="submission" date="2022-11" db="EMBL/GenBank/DDBJ databases">
        <title>Genome Sequence of Boeremia exigua.</title>
        <authorList>
            <person name="Buettner E."/>
        </authorList>
    </citation>
    <scope>NUCLEOTIDE SEQUENCE</scope>
    <source>
        <strain evidence="1">CU02</strain>
    </source>
</reference>
<organism evidence="1 2">
    <name type="scientific">Boeremia exigua</name>
    <dbReference type="NCBI Taxonomy" id="749465"/>
    <lineage>
        <taxon>Eukaryota</taxon>
        <taxon>Fungi</taxon>
        <taxon>Dikarya</taxon>
        <taxon>Ascomycota</taxon>
        <taxon>Pezizomycotina</taxon>
        <taxon>Dothideomycetes</taxon>
        <taxon>Pleosporomycetidae</taxon>
        <taxon>Pleosporales</taxon>
        <taxon>Pleosporineae</taxon>
        <taxon>Didymellaceae</taxon>
        <taxon>Boeremia</taxon>
    </lineage>
</organism>
<name>A0ACC2I997_9PLEO</name>
<proteinExistence type="predicted"/>
<comment type="caution">
    <text evidence="1">The sequence shown here is derived from an EMBL/GenBank/DDBJ whole genome shotgun (WGS) entry which is preliminary data.</text>
</comment>
<dbReference type="EMBL" id="JAPHNI010000379">
    <property type="protein sequence ID" value="KAJ8111733.1"/>
    <property type="molecule type" value="Genomic_DNA"/>
</dbReference>
<evidence type="ECO:0000313" key="2">
    <source>
        <dbReference type="Proteomes" id="UP001153331"/>
    </source>
</evidence>
<protein>
    <submittedName>
        <fullName evidence="1">Uncharacterized protein</fullName>
    </submittedName>
</protein>
<dbReference type="Proteomes" id="UP001153331">
    <property type="component" value="Unassembled WGS sequence"/>
</dbReference>
<gene>
    <name evidence="1" type="ORF">OPT61_g5737</name>
</gene>
<accession>A0ACC2I997</accession>